<evidence type="ECO:0000313" key="3">
    <source>
        <dbReference type="EMBL" id="CAG7726831.1"/>
    </source>
</evidence>
<feature type="region of interest" description="Disordered" evidence="1">
    <location>
        <begin position="49"/>
        <end position="89"/>
    </location>
</feature>
<gene>
    <name evidence="3" type="ORF">AFUS01_LOCUS15716</name>
</gene>
<keyword evidence="2" id="KW-1133">Transmembrane helix</keyword>
<keyword evidence="2" id="KW-0812">Transmembrane</keyword>
<keyword evidence="2" id="KW-0472">Membrane</keyword>
<protein>
    <submittedName>
        <fullName evidence="3">Uncharacterized protein</fullName>
    </submittedName>
</protein>
<sequence>MAVHNLPEMPAGPILELYGQRKRFTVPVGLKCLLEEISREEARPSFGLESFGINMEPGNEEPGEDAGEPIGYKKSDQEATPTEDAEDEAAVEVEAEEYVSRCKRPRKVHCVDPLTSNSNGWTDDSGKLRWSTIFYWLGYLLVIAAVIALLALGLFRMRSEICGIPGLGSPRPDHPSDKPPEKRFEVVQLRFLNSQTGSESIHVYRVNVHGR</sequence>
<name>A0A8J2P722_9HEXA</name>
<dbReference type="AlphaFoldDB" id="A0A8J2P722"/>
<organism evidence="3 4">
    <name type="scientific">Allacma fusca</name>
    <dbReference type="NCBI Taxonomy" id="39272"/>
    <lineage>
        <taxon>Eukaryota</taxon>
        <taxon>Metazoa</taxon>
        <taxon>Ecdysozoa</taxon>
        <taxon>Arthropoda</taxon>
        <taxon>Hexapoda</taxon>
        <taxon>Collembola</taxon>
        <taxon>Symphypleona</taxon>
        <taxon>Sminthuridae</taxon>
        <taxon>Allacma</taxon>
    </lineage>
</organism>
<comment type="caution">
    <text evidence="3">The sequence shown here is derived from an EMBL/GenBank/DDBJ whole genome shotgun (WGS) entry which is preliminary data.</text>
</comment>
<feature type="transmembrane region" description="Helical" evidence="2">
    <location>
        <begin position="133"/>
        <end position="155"/>
    </location>
</feature>
<evidence type="ECO:0000313" key="4">
    <source>
        <dbReference type="Proteomes" id="UP000708208"/>
    </source>
</evidence>
<feature type="compositionally biased region" description="Acidic residues" evidence="1">
    <location>
        <begin position="58"/>
        <end position="67"/>
    </location>
</feature>
<evidence type="ECO:0000256" key="1">
    <source>
        <dbReference type="SAM" id="MobiDB-lite"/>
    </source>
</evidence>
<keyword evidence="4" id="KW-1185">Reference proteome</keyword>
<dbReference type="EMBL" id="CAJVCH010140594">
    <property type="protein sequence ID" value="CAG7726831.1"/>
    <property type="molecule type" value="Genomic_DNA"/>
</dbReference>
<proteinExistence type="predicted"/>
<dbReference type="Proteomes" id="UP000708208">
    <property type="component" value="Unassembled WGS sequence"/>
</dbReference>
<accession>A0A8J2P722</accession>
<reference evidence="3" key="1">
    <citation type="submission" date="2021-06" db="EMBL/GenBank/DDBJ databases">
        <authorList>
            <person name="Hodson N. C."/>
            <person name="Mongue J. A."/>
            <person name="Jaron S. K."/>
        </authorList>
    </citation>
    <scope>NUCLEOTIDE SEQUENCE</scope>
</reference>
<evidence type="ECO:0000256" key="2">
    <source>
        <dbReference type="SAM" id="Phobius"/>
    </source>
</evidence>